<feature type="domain" description="Protein kinase" evidence="2">
    <location>
        <begin position="115"/>
        <end position="393"/>
    </location>
</feature>
<dbReference type="InterPro" id="IPR000719">
    <property type="entry name" value="Prot_kinase_dom"/>
</dbReference>
<evidence type="ECO:0000256" key="1">
    <source>
        <dbReference type="SAM" id="MobiDB-lite"/>
    </source>
</evidence>
<dbReference type="GO" id="GO:0007165">
    <property type="term" value="P:signal transduction"/>
    <property type="evidence" value="ECO:0007669"/>
    <property type="project" value="TreeGrafter"/>
</dbReference>
<dbReference type="GO" id="GO:0005524">
    <property type="term" value="F:ATP binding"/>
    <property type="evidence" value="ECO:0007669"/>
    <property type="project" value="InterPro"/>
</dbReference>
<keyword evidence="3" id="KW-0808">Transferase</keyword>
<dbReference type="Gene3D" id="1.10.510.10">
    <property type="entry name" value="Transferase(Phosphotransferase) domain 1"/>
    <property type="match status" value="1"/>
</dbReference>
<dbReference type="OrthoDB" id="339325at2759"/>
<evidence type="ECO:0000313" key="4">
    <source>
        <dbReference type="Proteomes" id="UP000615446"/>
    </source>
</evidence>
<dbReference type="GO" id="GO:0004672">
    <property type="term" value="F:protein kinase activity"/>
    <property type="evidence" value="ECO:0007669"/>
    <property type="project" value="InterPro"/>
</dbReference>
<proteinExistence type="predicted"/>
<dbReference type="EMBL" id="BLAL01000047">
    <property type="protein sequence ID" value="GES80057.1"/>
    <property type="molecule type" value="Genomic_DNA"/>
</dbReference>
<protein>
    <submittedName>
        <fullName evidence="3">Kinase-like domain-containing protein</fullName>
    </submittedName>
</protein>
<dbReference type="PANTHER" id="PTHR23257">
    <property type="entry name" value="SERINE-THREONINE PROTEIN KINASE"/>
    <property type="match status" value="1"/>
</dbReference>
<dbReference type="Pfam" id="PF07714">
    <property type="entry name" value="PK_Tyr_Ser-Thr"/>
    <property type="match status" value="1"/>
</dbReference>
<keyword evidence="3" id="KW-0418">Kinase</keyword>
<dbReference type="InterPro" id="IPR050167">
    <property type="entry name" value="Ser_Thr_protein_kinase"/>
</dbReference>
<organism evidence="3 4">
    <name type="scientific">Rhizophagus clarus</name>
    <dbReference type="NCBI Taxonomy" id="94130"/>
    <lineage>
        <taxon>Eukaryota</taxon>
        <taxon>Fungi</taxon>
        <taxon>Fungi incertae sedis</taxon>
        <taxon>Mucoromycota</taxon>
        <taxon>Glomeromycotina</taxon>
        <taxon>Glomeromycetes</taxon>
        <taxon>Glomerales</taxon>
        <taxon>Glomeraceae</taxon>
        <taxon>Rhizophagus</taxon>
    </lineage>
</organism>
<dbReference type="Proteomes" id="UP000615446">
    <property type="component" value="Unassembled WGS sequence"/>
</dbReference>
<dbReference type="InterPro" id="IPR011009">
    <property type="entry name" value="Kinase-like_dom_sf"/>
</dbReference>
<feature type="region of interest" description="Disordered" evidence="1">
    <location>
        <begin position="492"/>
        <end position="523"/>
    </location>
</feature>
<dbReference type="SUPFAM" id="SSF56112">
    <property type="entry name" value="Protein kinase-like (PK-like)"/>
    <property type="match status" value="1"/>
</dbReference>
<evidence type="ECO:0000259" key="2">
    <source>
        <dbReference type="PROSITE" id="PS50011"/>
    </source>
</evidence>
<accession>A0A8H3L754</accession>
<sequence length="523" mass="61206">MSVIRDNFVPAAITRSHALTDYNLLNDINKVHEFRQKTILSDETLTKDEKIEAIKWLNKEYDQEKILKNSGKKRICENCNQKCLGNDNIDILIRKCQLETLHPQMITEWIPYNNLQNIKCLTKDGYSEIYTADWVGGSYEEWDSNNQQLKRVERPGIQNQIMKVVLKKLENIESANQSWFDEAKSHLAISNKHSDIVQCYGLTQDISNKNYMLVMDLMDIDLRKYLQQNRDKLTWKQKINITFEIIRALYFIHKENAIHKNLHSGNILYSQLYDHWFISDLGFSGSVNKPQNSIYGNLPYIAPEVIKEKEYTFKSDIYSIGMLMWEISSGLSPFMNYGHNYNLAFNIIDGMRPKVILKAPVEYKNLMEQCWDANPSKRPDLFTLMKKIREMNLHYQGITDDSVKSEMYNNTKLNKANSMNSKLFASKIYRFENLPEPKNATEEESRAFYDKLCDYNSDDSNKSNKSISKINNILKSKNKKLSKIFKKLQIKNDVKNDDDNKNETKQQTKESDFGEEVYNNPHG</sequence>
<dbReference type="AlphaFoldDB" id="A0A8H3L754"/>
<gene>
    <name evidence="3" type="ORF">RCL2_000735400</name>
</gene>
<dbReference type="PROSITE" id="PS50011">
    <property type="entry name" value="PROTEIN_KINASE_DOM"/>
    <property type="match status" value="1"/>
</dbReference>
<dbReference type="InterPro" id="IPR001245">
    <property type="entry name" value="Ser-Thr/Tyr_kinase_cat_dom"/>
</dbReference>
<feature type="compositionally biased region" description="Basic and acidic residues" evidence="1">
    <location>
        <begin position="492"/>
        <end position="512"/>
    </location>
</feature>
<comment type="caution">
    <text evidence="3">The sequence shown here is derived from an EMBL/GenBank/DDBJ whole genome shotgun (WGS) entry which is preliminary data.</text>
</comment>
<reference evidence="3" key="1">
    <citation type="submission" date="2019-10" db="EMBL/GenBank/DDBJ databases">
        <title>Conservation and host-specific expression of non-tandemly repeated heterogenous ribosome RNA gene in arbuscular mycorrhizal fungi.</title>
        <authorList>
            <person name="Maeda T."/>
            <person name="Kobayashi Y."/>
            <person name="Nakagawa T."/>
            <person name="Ezawa T."/>
            <person name="Yamaguchi K."/>
            <person name="Bino T."/>
            <person name="Nishimoto Y."/>
            <person name="Shigenobu S."/>
            <person name="Kawaguchi M."/>
        </authorList>
    </citation>
    <scope>NUCLEOTIDE SEQUENCE</scope>
    <source>
        <strain evidence="3">HR1</strain>
    </source>
</reference>
<dbReference type="GO" id="GO:0005737">
    <property type="term" value="C:cytoplasm"/>
    <property type="evidence" value="ECO:0007669"/>
    <property type="project" value="TreeGrafter"/>
</dbReference>
<name>A0A8H3L754_9GLOM</name>
<evidence type="ECO:0000313" key="3">
    <source>
        <dbReference type="EMBL" id="GES80057.1"/>
    </source>
</evidence>